<dbReference type="RefSeq" id="WP_015650351.1">
    <property type="nucleotide sequence ID" value="NC_020506.1"/>
</dbReference>
<sequence length="117" mass="13486">MTFGYQHTCIICGLSAGDGFLMIDPGLLLQSARNGTLEDFSDETGWPVTMWLSACKDCSSHWGDDMYYIHLEALRWPHEVDDWEAQLKAKNWFAYSNWDFYADKIRNQQLTQSPPEG</sequence>
<evidence type="ECO:0000313" key="2">
    <source>
        <dbReference type="Proteomes" id="UP000011760"/>
    </source>
</evidence>
<name>M1UJB9_9CORY</name>
<accession>M1UJB9</accession>
<dbReference type="AlphaFoldDB" id="M1UJB9"/>
<organism evidence="1 2">
    <name type="scientific">Corynebacterium callunae DSM 20147</name>
    <dbReference type="NCBI Taxonomy" id="1121353"/>
    <lineage>
        <taxon>Bacteria</taxon>
        <taxon>Bacillati</taxon>
        <taxon>Actinomycetota</taxon>
        <taxon>Actinomycetes</taxon>
        <taxon>Mycobacteriales</taxon>
        <taxon>Corynebacteriaceae</taxon>
        <taxon>Corynebacterium</taxon>
    </lineage>
</organism>
<protein>
    <submittedName>
        <fullName evidence="1">Uncharacterized protein</fullName>
    </submittedName>
</protein>
<dbReference type="Proteomes" id="UP000011760">
    <property type="component" value="Chromosome"/>
</dbReference>
<keyword evidence="2" id="KW-1185">Reference proteome</keyword>
<dbReference type="STRING" id="1121353.H924_02225"/>
<evidence type="ECO:0000313" key="1">
    <source>
        <dbReference type="EMBL" id="AGG65899.1"/>
    </source>
</evidence>
<dbReference type="PATRIC" id="fig|1121353.3.peg.462"/>
<gene>
    <name evidence="1" type="ORF">H924_02225</name>
</gene>
<dbReference type="KEGG" id="ccn:H924_02225"/>
<dbReference type="HOGENOM" id="CLU_2154101_0_0_11"/>
<reference evidence="1 2" key="1">
    <citation type="submission" date="2013-02" db="EMBL/GenBank/DDBJ databases">
        <title>The complete genome sequence of Corynebacterium callunae DSM 20147.</title>
        <authorList>
            <person name="Ruckert C."/>
            <person name="Albersmeier A."/>
            <person name="Kalinowski J."/>
        </authorList>
    </citation>
    <scope>NUCLEOTIDE SEQUENCE [LARGE SCALE GENOMIC DNA]</scope>
    <source>
        <strain evidence="1 2">DSM 20147</strain>
    </source>
</reference>
<dbReference type="EMBL" id="CP004354">
    <property type="protein sequence ID" value="AGG65899.1"/>
    <property type="molecule type" value="Genomic_DNA"/>
</dbReference>
<proteinExistence type="predicted"/>